<reference evidence="7" key="1">
    <citation type="journal article" date="2023" name="Science">
        <title>Genome structures resolve the early diversification of teleost fishes.</title>
        <authorList>
            <person name="Parey E."/>
            <person name="Louis A."/>
            <person name="Montfort J."/>
            <person name="Bouchez O."/>
            <person name="Roques C."/>
            <person name="Iampietro C."/>
            <person name="Lluch J."/>
            <person name="Castinel A."/>
            <person name="Donnadieu C."/>
            <person name="Desvignes T."/>
            <person name="Floi Bucao C."/>
            <person name="Jouanno E."/>
            <person name="Wen M."/>
            <person name="Mejri S."/>
            <person name="Dirks R."/>
            <person name="Jansen H."/>
            <person name="Henkel C."/>
            <person name="Chen W.J."/>
            <person name="Zahm M."/>
            <person name="Cabau C."/>
            <person name="Klopp C."/>
            <person name="Thompson A.W."/>
            <person name="Robinson-Rechavi M."/>
            <person name="Braasch I."/>
            <person name="Lecointre G."/>
            <person name="Bobe J."/>
            <person name="Postlethwait J.H."/>
            <person name="Berthelot C."/>
            <person name="Roest Crollius H."/>
            <person name="Guiguen Y."/>
        </authorList>
    </citation>
    <scope>NUCLEOTIDE SEQUENCE</scope>
    <source>
        <strain evidence="7">NC1722</strain>
    </source>
</reference>
<dbReference type="GO" id="GO:0005576">
    <property type="term" value="C:extracellular region"/>
    <property type="evidence" value="ECO:0007669"/>
    <property type="project" value="TreeGrafter"/>
</dbReference>
<dbReference type="EMBL" id="JAINUG010000001">
    <property type="protein sequence ID" value="KAJ8418902.1"/>
    <property type="molecule type" value="Genomic_DNA"/>
</dbReference>
<dbReference type="SMART" id="SM00043">
    <property type="entry name" value="CY"/>
    <property type="match status" value="2"/>
</dbReference>
<dbReference type="InterPro" id="IPR046350">
    <property type="entry name" value="Cystatin_sf"/>
</dbReference>
<keyword evidence="8" id="KW-1185">Reference proteome</keyword>
<evidence type="ECO:0000256" key="5">
    <source>
        <dbReference type="SAM" id="SignalP"/>
    </source>
</evidence>
<dbReference type="GO" id="GO:0004869">
    <property type="term" value="F:cysteine-type endopeptidase inhibitor activity"/>
    <property type="evidence" value="ECO:0007669"/>
    <property type="project" value="InterPro"/>
</dbReference>
<keyword evidence="1 5" id="KW-0732">Signal</keyword>
<dbReference type="Pfam" id="PF00031">
    <property type="entry name" value="Cystatin"/>
    <property type="match status" value="1"/>
</dbReference>
<feature type="compositionally biased region" description="Basic and acidic residues" evidence="4">
    <location>
        <begin position="274"/>
        <end position="284"/>
    </location>
</feature>
<evidence type="ECO:0000256" key="2">
    <source>
        <dbReference type="ARBA" id="ARBA00023157"/>
    </source>
</evidence>
<feature type="compositionally biased region" description="Basic residues" evidence="4">
    <location>
        <begin position="285"/>
        <end position="306"/>
    </location>
</feature>
<gene>
    <name evidence="7" type="ORF">AAFF_G00004010</name>
</gene>
<dbReference type="Pfam" id="PF00666">
    <property type="entry name" value="Cathelicidins"/>
    <property type="match status" value="1"/>
</dbReference>
<evidence type="ECO:0000313" key="7">
    <source>
        <dbReference type="EMBL" id="KAJ8418902.1"/>
    </source>
</evidence>
<name>A0AAD7X3E2_9TELE</name>
<proteinExistence type="predicted"/>
<dbReference type="InterPro" id="IPR050735">
    <property type="entry name" value="Kininogen_Fetuin_HRG"/>
</dbReference>
<dbReference type="PANTHER" id="PTHR13814:SF17">
    <property type="entry name" value="FETUIN-B PRECURSOR"/>
    <property type="match status" value="1"/>
</dbReference>
<accession>A0AAD7X3E2</accession>
<dbReference type="InterPro" id="IPR000010">
    <property type="entry name" value="Cystatin_dom"/>
</dbReference>
<feature type="signal peptide" evidence="5">
    <location>
        <begin position="1"/>
        <end position="22"/>
    </location>
</feature>
<dbReference type="SUPFAM" id="SSF54403">
    <property type="entry name" value="Cystatin/monellin"/>
    <property type="match status" value="2"/>
</dbReference>
<dbReference type="AlphaFoldDB" id="A0AAD7X3E2"/>
<dbReference type="InterPro" id="IPR025764">
    <property type="entry name" value="Cystatin_Fetuin_B"/>
</dbReference>
<dbReference type="Gene3D" id="3.10.450.10">
    <property type="match status" value="2"/>
</dbReference>
<keyword evidence="3" id="KW-0325">Glycoprotein</keyword>
<protein>
    <recommendedName>
        <fullName evidence="6">Cystatin fetuin-B-type domain-containing protein</fullName>
    </recommendedName>
</protein>
<organism evidence="7 8">
    <name type="scientific">Aldrovandia affinis</name>
    <dbReference type="NCBI Taxonomy" id="143900"/>
    <lineage>
        <taxon>Eukaryota</taxon>
        <taxon>Metazoa</taxon>
        <taxon>Chordata</taxon>
        <taxon>Craniata</taxon>
        <taxon>Vertebrata</taxon>
        <taxon>Euteleostomi</taxon>
        <taxon>Actinopterygii</taxon>
        <taxon>Neopterygii</taxon>
        <taxon>Teleostei</taxon>
        <taxon>Notacanthiformes</taxon>
        <taxon>Halosauridae</taxon>
        <taxon>Aldrovandia</taxon>
    </lineage>
</organism>
<keyword evidence="2" id="KW-1015">Disulfide bond</keyword>
<comment type="caution">
    <text evidence="7">The sequence shown here is derived from an EMBL/GenBank/DDBJ whole genome shotgun (WGS) entry which is preliminary data.</text>
</comment>
<sequence length="357" mass="39665">MKPVVLLLSVCACVCFQGGSFAPQPPANCEDPAVLKAAEEALDKINADRQEGYIFRLNRVYDVSQEARETSGVVFNLTIDVLETKCPVISRKKQKQCDVRDIGNVPIYGNCQTSFVILDSAEKNVELSTYSCTVQQVPPSVISRNCPDCPGRIDIDNPNIMMAANLSLKKFNKISGLPNYFALLNVSRASMQWVFGPSYFVEFIIHETVCSRDTPTVDQHQCRIMDCELAHKGYCTGSYSTPIFPNQNIDVKCEIFEPEAAKMEEASHALAGDHSPDSDPEQHRDKAHKHEHSHLHEHEHHHHAHNHSQALFRPAAPLGSVVVLPVSPAPVPSRAPPAASNCPGKRMFHLRLHDFEV</sequence>
<dbReference type="Proteomes" id="UP001221898">
    <property type="component" value="Unassembled WGS sequence"/>
</dbReference>
<evidence type="ECO:0000256" key="3">
    <source>
        <dbReference type="ARBA" id="ARBA00023180"/>
    </source>
</evidence>
<dbReference type="CDD" id="cd00042">
    <property type="entry name" value="CY"/>
    <property type="match status" value="2"/>
</dbReference>
<evidence type="ECO:0000259" key="6">
    <source>
        <dbReference type="PROSITE" id="PS51530"/>
    </source>
</evidence>
<feature type="domain" description="Cystatin fetuin-B-type" evidence="6">
    <location>
        <begin position="144"/>
        <end position="254"/>
    </location>
</feature>
<dbReference type="PANTHER" id="PTHR13814">
    <property type="entry name" value="FETUIN"/>
    <property type="match status" value="1"/>
</dbReference>
<feature type="chain" id="PRO_5042175534" description="Cystatin fetuin-B-type domain-containing protein" evidence="5">
    <location>
        <begin position="23"/>
        <end position="357"/>
    </location>
</feature>
<dbReference type="PROSITE" id="PS51530">
    <property type="entry name" value="CYSTATIN_FETUIN_B"/>
    <property type="match status" value="2"/>
</dbReference>
<feature type="domain" description="Cystatin fetuin-B-type" evidence="6">
    <location>
        <begin position="18"/>
        <end position="133"/>
    </location>
</feature>
<evidence type="ECO:0000256" key="4">
    <source>
        <dbReference type="SAM" id="MobiDB-lite"/>
    </source>
</evidence>
<evidence type="ECO:0000313" key="8">
    <source>
        <dbReference type="Proteomes" id="UP001221898"/>
    </source>
</evidence>
<evidence type="ECO:0000256" key="1">
    <source>
        <dbReference type="ARBA" id="ARBA00022729"/>
    </source>
</evidence>
<feature type="region of interest" description="Disordered" evidence="4">
    <location>
        <begin position="266"/>
        <end position="307"/>
    </location>
</feature>